<proteinExistence type="inferred from homology"/>
<dbReference type="GO" id="GO:0017168">
    <property type="term" value="F:5-oxoprolinase (ATP-hydrolyzing) activity"/>
    <property type="evidence" value="ECO:0007669"/>
    <property type="project" value="TreeGrafter"/>
</dbReference>
<sequence>MQDGFELLRMKQGIVGVDIGGTFTDLVHYLPPVGEQLAQLRIYKVPGTPQNPAQGLLNGLQALGAEESSALIHGSTVATNVLLERKGARAVLVTTEGFADVLEIARQDRPALYDIQQQRPPTLIPRGLRLELAERLDYHGNVLKAPDAADFEQLLVQIAACKPESLAICLLYSFRNPEHEQTLAVLLKECFPGLPLSLSSEILPQFREYERTSTVAVNAYVQPVMSSYLQRLQESLLPPLRIMQSSGGSISAATAAKEPVRTVLSGPAGGVIGAFHVAHHAGYDQLLTLDMGGTSTDVALCPGRIPLSTEAVVGGCPVGIQTIAIQTVGAGGGSLVRLDAGNSLTVGPESAGADPGPVCYGRGEELTVTDANLILGRISPEHFLGGRFTLYPERAEEKMDLLARRLGVSREEAALGIVRVANASMERTLRAVSLEQGYDPRLFTLLPFGGAGPLHACELAEELQIPAVFVPRYPGVLSALGMILAPIVKDYVQTVMLTIANLEPEQIEDLFAPLEERACADMEQEQQIFSSATPVTLERFWDLRYPGQSYEITTPDAGDLAATLTSFHSLHQQRFGHSHPEQPVQLVAIRIKASMQPAQPELAREPLSTDPRERALSGTCTLVFARGAYQAPVYQRERLQHGHSLMGPALIVQEDSTFVLPPDWQAEVDAWGNIVAHRSATLAVRSDEKAGQKSGEFDAVTLEIFKHLFASAAEEMGVTLGRSGYSPNIKERKDYSCACFDAQGRLIAQAAHIPVHLGAMPASVRTVLAEFTSFEPGDLIILNDPYRGGTHLPDITMVSPVFIEDDPDGRTGELFGFVASRAHHADIGGISPGSMPMSRELYQEGIIIPPLKLMRRGILNIELLQLFYRNVRTPDERRGDIDAQMAASRVGEQRLQQIIARYGSSVVQQNAEALLSYSAHLMRQMLSQLPEREVTYTDYLDDDGWGNESIPLTIRIVVQHGTMTVDFSGSASQSQGCLNAVQAVTHSSVLYVLRCLAGEHIPANQGCLEAVTIKIPMGSILHPHPPAAVAAGNVETSQRTVDVLFGALAQLAPERIPAASQGTMNNLTMGGQQLETAKLFAYYETMGGGMGARPGQDGLSGVHVHMSNTRNTPVEALEMELPVRIKSYSIREGSGGRGRYRGGDGLCRAITFLAPASVTLLTDRRQYAPYGLHGGQPGARGQNTLEEKGIVTQLPGKLTMDVQPGATLTICTPGGGGFLPEEDSSDVNSGN</sequence>
<name>A0A401ZY34_9CHLR</name>
<dbReference type="GO" id="GO:0006749">
    <property type="term" value="P:glutathione metabolic process"/>
    <property type="evidence" value="ECO:0007669"/>
    <property type="project" value="TreeGrafter"/>
</dbReference>
<comment type="caution">
    <text evidence="7">The sequence shown here is derived from an EMBL/GenBank/DDBJ whole genome shotgun (WGS) entry which is preliminary data.</text>
</comment>
<dbReference type="PANTHER" id="PTHR11365:SF23">
    <property type="entry name" value="HYPOTHETICAL 5-OXOPROLINASE (EUROFUNG)-RELATED"/>
    <property type="match status" value="1"/>
</dbReference>
<reference evidence="8" key="1">
    <citation type="submission" date="2018-12" db="EMBL/GenBank/DDBJ databases">
        <title>Tengunoibacter tsumagoiensis gen. nov., sp. nov., Dictyobacter kobayashii sp. nov., D. alpinus sp. nov., and D. joshuensis sp. nov. and description of Dictyobacteraceae fam. nov. within the order Ktedonobacterales isolated from Tengu-no-mugimeshi.</title>
        <authorList>
            <person name="Wang C.M."/>
            <person name="Zheng Y."/>
            <person name="Sakai Y."/>
            <person name="Toyoda A."/>
            <person name="Minakuchi Y."/>
            <person name="Abe K."/>
            <person name="Yokota A."/>
            <person name="Yabe S."/>
        </authorList>
    </citation>
    <scope>NUCLEOTIDE SEQUENCE [LARGE SCALE GENOMIC DNA]</scope>
    <source>
        <strain evidence="8">Uno3</strain>
    </source>
</reference>
<dbReference type="InterPro" id="IPR049517">
    <property type="entry name" value="ACX-like_C"/>
</dbReference>
<keyword evidence="8" id="KW-1185">Reference proteome</keyword>
<dbReference type="PANTHER" id="PTHR11365">
    <property type="entry name" value="5-OXOPROLINASE RELATED"/>
    <property type="match status" value="1"/>
</dbReference>
<evidence type="ECO:0000313" key="8">
    <source>
        <dbReference type="Proteomes" id="UP000287352"/>
    </source>
</evidence>
<dbReference type="InterPro" id="IPR002821">
    <property type="entry name" value="Hydantoinase_A"/>
</dbReference>
<feature type="domain" description="Hydantoinase/oxoprolinase N-terminal" evidence="5">
    <location>
        <begin position="15"/>
        <end position="189"/>
    </location>
</feature>
<evidence type="ECO:0000259" key="6">
    <source>
        <dbReference type="Pfam" id="PF19278"/>
    </source>
</evidence>
<dbReference type="Proteomes" id="UP000287352">
    <property type="component" value="Unassembled WGS sequence"/>
</dbReference>
<dbReference type="OrthoDB" id="9768323at2"/>
<dbReference type="InterPro" id="IPR045079">
    <property type="entry name" value="Oxoprolinase-like"/>
</dbReference>
<feature type="region of interest" description="Disordered" evidence="2">
    <location>
        <begin position="1212"/>
        <end position="1231"/>
    </location>
</feature>
<evidence type="ECO:0000259" key="3">
    <source>
        <dbReference type="Pfam" id="PF01968"/>
    </source>
</evidence>
<gene>
    <name evidence="7" type="primary">oplA</name>
    <name evidence="7" type="ORF">KTT_16160</name>
</gene>
<evidence type="ECO:0000256" key="2">
    <source>
        <dbReference type="SAM" id="MobiDB-lite"/>
    </source>
</evidence>
<dbReference type="AlphaFoldDB" id="A0A401ZY34"/>
<evidence type="ECO:0000259" key="4">
    <source>
        <dbReference type="Pfam" id="PF02538"/>
    </source>
</evidence>
<accession>A0A401ZY34</accession>
<dbReference type="InterPro" id="IPR003692">
    <property type="entry name" value="Hydantoinase_B"/>
</dbReference>
<evidence type="ECO:0000313" key="7">
    <source>
        <dbReference type="EMBL" id="GCE11757.1"/>
    </source>
</evidence>
<organism evidence="7 8">
    <name type="scientific">Tengunoibacter tsumagoiensis</name>
    <dbReference type="NCBI Taxonomy" id="2014871"/>
    <lineage>
        <taxon>Bacteria</taxon>
        <taxon>Bacillati</taxon>
        <taxon>Chloroflexota</taxon>
        <taxon>Ktedonobacteria</taxon>
        <taxon>Ktedonobacterales</taxon>
        <taxon>Dictyobacteraceae</taxon>
        <taxon>Tengunoibacter</taxon>
    </lineage>
</organism>
<dbReference type="Pfam" id="PF05378">
    <property type="entry name" value="Hydant_A_N"/>
    <property type="match status" value="1"/>
</dbReference>
<evidence type="ECO:0000259" key="5">
    <source>
        <dbReference type="Pfam" id="PF05378"/>
    </source>
</evidence>
<evidence type="ECO:0000256" key="1">
    <source>
        <dbReference type="ARBA" id="ARBA00010403"/>
    </source>
</evidence>
<dbReference type="GO" id="GO:0005829">
    <property type="term" value="C:cytosol"/>
    <property type="evidence" value="ECO:0007669"/>
    <property type="project" value="TreeGrafter"/>
</dbReference>
<dbReference type="RefSeq" id="WP_126579436.1">
    <property type="nucleotide sequence ID" value="NZ_BIFR01000001.1"/>
</dbReference>
<comment type="similarity">
    <text evidence="1">Belongs to the oxoprolinase family.</text>
</comment>
<feature type="domain" description="Hydantoinase A/oxoprolinase" evidence="3">
    <location>
        <begin position="211"/>
        <end position="490"/>
    </location>
</feature>
<protein>
    <submittedName>
        <fullName evidence="7">5-oxoprolinase</fullName>
    </submittedName>
</protein>
<dbReference type="Pfam" id="PF01968">
    <property type="entry name" value="Hydantoinase_A"/>
    <property type="match status" value="1"/>
</dbReference>
<feature type="domain" description="Acetophenone carboxylase-like C-terminal" evidence="6">
    <location>
        <begin position="505"/>
        <end position="671"/>
    </location>
</feature>
<dbReference type="Pfam" id="PF19278">
    <property type="entry name" value="Hydant_A_C"/>
    <property type="match status" value="1"/>
</dbReference>
<dbReference type="EMBL" id="BIFR01000001">
    <property type="protein sequence ID" value="GCE11757.1"/>
    <property type="molecule type" value="Genomic_DNA"/>
</dbReference>
<dbReference type="InterPro" id="IPR008040">
    <property type="entry name" value="Hydant_A_N"/>
</dbReference>
<feature type="domain" description="Hydantoinase B/oxoprolinase" evidence="4">
    <location>
        <begin position="698"/>
        <end position="1218"/>
    </location>
</feature>
<dbReference type="Pfam" id="PF02538">
    <property type="entry name" value="Hydantoinase_B"/>
    <property type="match status" value="1"/>
</dbReference>